<keyword evidence="3" id="KW-0645">Protease</keyword>
<evidence type="ECO:0000313" key="3">
    <source>
        <dbReference type="EMBL" id="TYO92326.1"/>
    </source>
</evidence>
<evidence type="ECO:0000259" key="2">
    <source>
        <dbReference type="Pfam" id="PF01321"/>
    </source>
</evidence>
<dbReference type="PANTHER" id="PTHR46112:SF2">
    <property type="entry name" value="XAA-PRO AMINOPEPTIDASE P-RELATED"/>
    <property type="match status" value="1"/>
</dbReference>
<dbReference type="CDD" id="cd01066">
    <property type="entry name" value="APP_MetAP"/>
    <property type="match status" value="1"/>
</dbReference>
<evidence type="ECO:0000313" key="4">
    <source>
        <dbReference type="Proteomes" id="UP000323166"/>
    </source>
</evidence>
<dbReference type="Pfam" id="PF00557">
    <property type="entry name" value="Peptidase_M24"/>
    <property type="match status" value="1"/>
</dbReference>
<feature type="domain" description="Peptidase M24" evidence="1">
    <location>
        <begin position="145"/>
        <end position="376"/>
    </location>
</feature>
<dbReference type="InterPro" id="IPR050659">
    <property type="entry name" value="Peptidase_M24B"/>
</dbReference>
<keyword evidence="3" id="KW-0031">Aminopeptidase</keyword>
<dbReference type="EMBL" id="VNHM01000027">
    <property type="protein sequence ID" value="TYO92326.1"/>
    <property type="molecule type" value="Genomic_DNA"/>
</dbReference>
<dbReference type="SUPFAM" id="SSF53092">
    <property type="entry name" value="Creatinase/prolidase N-terminal domain"/>
    <property type="match status" value="1"/>
</dbReference>
<dbReference type="GO" id="GO:0004177">
    <property type="term" value="F:aminopeptidase activity"/>
    <property type="evidence" value="ECO:0007669"/>
    <property type="project" value="UniProtKB-KW"/>
</dbReference>
<keyword evidence="3" id="KW-0378">Hydrolase</keyword>
<protein>
    <submittedName>
        <fullName evidence="3">Xaa-Pro aminopeptidase</fullName>
    </submittedName>
</protein>
<accession>A0A5S4ZMH3</accession>
<dbReference type="RefSeq" id="WP_166512809.1">
    <property type="nucleotide sequence ID" value="NZ_VNHM01000027.1"/>
</dbReference>
<organism evidence="3 4">
    <name type="scientific">Desulfallas thermosapovorans DSM 6562</name>
    <dbReference type="NCBI Taxonomy" id="1121431"/>
    <lineage>
        <taxon>Bacteria</taxon>
        <taxon>Bacillati</taxon>
        <taxon>Bacillota</taxon>
        <taxon>Clostridia</taxon>
        <taxon>Eubacteriales</taxon>
        <taxon>Desulfallaceae</taxon>
        <taxon>Desulfallas</taxon>
    </lineage>
</organism>
<dbReference type="PANTHER" id="PTHR46112">
    <property type="entry name" value="AMINOPEPTIDASE"/>
    <property type="match status" value="1"/>
</dbReference>
<dbReference type="InterPro" id="IPR036005">
    <property type="entry name" value="Creatinase/aminopeptidase-like"/>
</dbReference>
<dbReference type="Pfam" id="PF01321">
    <property type="entry name" value="Creatinase_N"/>
    <property type="match status" value="1"/>
</dbReference>
<reference evidence="3 4" key="1">
    <citation type="submission" date="2019-07" db="EMBL/GenBank/DDBJ databases">
        <title>Genomic Encyclopedia of Type Strains, Phase I: the one thousand microbial genomes (KMG-I) project.</title>
        <authorList>
            <person name="Kyrpides N."/>
        </authorList>
    </citation>
    <scope>NUCLEOTIDE SEQUENCE [LARGE SCALE GENOMIC DNA]</scope>
    <source>
        <strain evidence="3 4">DSM 6562</strain>
    </source>
</reference>
<dbReference type="Proteomes" id="UP000323166">
    <property type="component" value="Unassembled WGS sequence"/>
</dbReference>
<proteinExistence type="predicted"/>
<dbReference type="SUPFAM" id="SSF55920">
    <property type="entry name" value="Creatinase/aminopeptidase"/>
    <property type="match status" value="1"/>
</dbReference>
<dbReference type="InterPro" id="IPR029149">
    <property type="entry name" value="Creatin/AminoP/Spt16_N"/>
</dbReference>
<dbReference type="InterPro" id="IPR000994">
    <property type="entry name" value="Pept_M24"/>
</dbReference>
<dbReference type="Gene3D" id="3.40.350.10">
    <property type="entry name" value="Creatinase/prolidase N-terminal domain"/>
    <property type="match status" value="1"/>
</dbReference>
<name>A0A5S4ZMH3_9FIRM</name>
<dbReference type="Gene3D" id="3.90.230.10">
    <property type="entry name" value="Creatinase/methionine aminopeptidase superfamily"/>
    <property type="match status" value="1"/>
</dbReference>
<gene>
    <name evidence="3" type="ORF">LX24_02892</name>
</gene>
<dbReference type="AlphaFoldDB" id="A0A5S4ZMH3"/>
<sequence>MRLTPADELARRVSALQKLLQKKNIDGALIMQSADLFYFAGTAQRAHLYVPALGKPLLLVKRSFARATQESALEDIMSLDNVKEMPRILNNYGFKDIKILGLELDVLPAAQYLRYQKLFAPAQIVDISGLIRTVRMVKSAYELDLLRAAASLNHTLFSQVQDFLQEGITELELAGQLEAVFRRAGHQGFVRMRGFNQEIFYGHIMSGTNLAIQSSIDSPTGGPGVNVSFPQGAGYKRIARDEPVLVDYVGVYDGYMADQSRIFCLGRLSDKLVQAYETAVEIQETIKKMAVPGASCADLYQRAVDMAAASGYGENFMGYPEPVPFIGHGVGIELNEWPVLAAGFKMPLEEGMVIALEPKFIFPEGAVGIENTFVVGKKGLETLTVFDEQIIYLGQK</sequence>
<keyword evidence="4" id="KW-1185">Reference proteome</keyword>
<comment type="caution">
    <text evidence="3">The sequence shown here is derived from an EMBL/GenBank/DDBJ whole genome shotgun (WGS) entry which is preliminary data.</text>
</comment>
<evidence type="ECO:0000259" key="1">
    <source>
        <dbReference type="Pfam" id="PF00557"/>
    </source>
</evidence>
<feature type="domain" description="Creatinase N-terminal" evidence="2">
    <location>
        <begin position="12"/>
        <end position="137"/>
    </location>
</feature>
<dbReference type="InterPro" id="IPR000587">
    <property type="entry name" value="Creatinase_N"/>
</dbReference>